<dbReference type="EMBL" id="CP001013">
    <property type="protein sequence ID" value="ACB35870.1"/>
    <property type="molecule type" value="Genomic_DNA"/>
</dbReference>
<dbReference type="EC" id="3.6.1.40" evidence="4"/>
<name>B1Y4X4_LEPCP</name>
<feature type="domain" description="Ppx/GppA phosphatase C-terminal" evidence="3">
    <location>
        <begin position="345"/>
        <end position="473"/>
    </location>
</feature>
<dbReference type="OrthoDB" id="9793035at2"/>
<dbReference type="InterPro" id="IPR043129">
    <property type="entry name" value="ATPase_NBD"/>
</dbReference>
<dbReference type="STRING" id="395495.Lcho_3616"/>
<dbReference type="KEGG" id="lch:Lcho_3616"/>
<protein>
    <submittedName>
        <fullName evidence="4">Ppx/GppA phosphatase</fullName>
        <ecNumber evidence="4">3.6.1.40</ecNumber>
    </submittedName>
</protein>
<dbReference type="PANTHER" id="PTHR30005">
    <property type="entry name" value="EXOPOLYPHOSPHATASE"/>
    <property type="match status" value="1"/>
</dbReference>
<dbReference type="InterPro" id="IPR048950">
    <property type="entry name" value="Ppx_GppA_C"/>
</dbReference>
<evidence type="ECO:0000259" key="3">
    <source>
        <dbReference type="Pfam" id="PF21447"/>
    </source>
</evidence>
<dbReference type="Pfam" id="PF02541">
    <property type="entry name" value="Ppx-GppA"/>
    <property type="match status" value="1"/>
</dbReference>
<dbReference type="AlphaFoldDB" id="B1Y4X4"/>
<dbReference type="Gene3D" id="3.30.420.40">
    <property type="match status" value="1"/>
</dbReference>
<proteinExistence type="predicted"/>
<accession>B1Y4X4</accession>
<feature type="domain" description="Ppx/GppA phosphatase N-terminal" evidence="2">
    <location>
        <begin position="52"/>
        <end position="331"/>
    </location>
</feature>
<evidence type="ECO:0000256" key="1">
    <source>
        <dbReference type="ARBA" id="ARBA00022801"/>
    </source>
</evidence>
<dbReference type="Proteomes" id="UP000001693">
    <property type="component" value="Chromosome"/>
</dbReference>
<dbReference type="HOGENOM" id="CLU_025908_4_0_4"/>
<dbReference type="PANTHER" id="PTHR30005:SF0">
    <property type="entry name" value="RETROGRADE REGULATION PROTEIN 2"/>
    <property type="match status" value="1"/>
</dbReference>
<dbReference type="Gene3D" id="1.10.3210.10">
    <property type="entry name" value="Hypothetical protein af1432"/>
    <property type="match status" value="1"/>
</dbReference>
<dbReference type="RefSeq" id="WP_012348617.1">
    <property type="nucleotide sequence ID" value="NC_010524.1"/>
</dbReference>
<evidence type="ECO:0000313" key="4">
    <source>
        <dbReference type="EMBL" id="ACB35870.1"/>
    </source>
</evidence>
<dbReference type="InterPro" id="IPR003695">
    <property type="entry name" value="Ppx_GppA_N"/>
</dbReference>
<evidence type="ECO:0000259" key="2">
    <source>
        <dbReference type="Pfam" id="PF02541"/>
    </source>
</evidence>
<dbReference type="eggNOG" id="COG0248">
    <property type="taxonomic scope" value="Bacteria"/>
</dbReference>
<dbReference type="CDD" id="cd24053">
    <property type="entry name" value="ASKHA_NBD_EcPPX-GppA-like"/>
    <property type="match status" value="1"/>
</dbReference>
<dbReference type="PIRSF" id="PIRSF001267">
    <property type="entry name" value="Pyrophosphatase_GppA_Ppx"/>
    <property type="match status" value="1"/>
</dbReference>
<gene>
    <name evidence="4" type="ordered locus">Lcho_3616</name>
</gene>
<dbReference type="Gene3D" id="3.30.420.150">
    <property type="entry name" value="Exopolyphosphatase. Domain 2"/>
    <property type="match status" value="1"/>
</dbReference>
<evidence type="ECO:0000313" key="5">
    <source>
        <dbReference type="Proteomes" id="UP000001693"/>
    </source>
</evidence>
<keyword evidence="5" id="KW-1185">Reference proteome</keyword>
<dbReference type="SUPFAM" id="SSF109604">
    <property type="entry name" value="HD-domain/PDEase-like"/>
    <property type="match status" value="1"/>
</dbReference>
<dbReference type="InterPro" id="IPR050273">
    <property type="entry name" value="GppA/Ppx_hydrolase"/>
</dbReference>
<dbReference type="GO" id="GO:0008894">
    <property type="term" value="F:guanosine-5'-triphosphate,3'-diphosphate diphosphatase activity"/>
    <property type="evidence" value="ECO:0007669"/>
    <property type="project" value="UniProtKB-EC"/>
</dbReference>
<dbReference type="Pfam" id="PF21447">
    <property type="entry name" value="Ppx-GppA_III"/>
    <property type="match status" value="1"/>
</dbReference>
<dbReference type="FunFam" id="3.30.420.40:FF:000023">
    <property type="entry name" value="Guanosine-5'-triphosphate,3'-diphosphate pyrophosphatase"/>
    <property type="match status" value="1"/>
</dbReference>
<reference evidence="4 5" key="1">
    <citation type="submission" date="2008-03" db="EMBL/GenBank/DDBJ databases">
        <title>Complete sequence of Leptothrix cholodnii SP-6.</title>
        <authorList>
            <consortium name="US DOE Joint Genome Institute"/>
            <person name="Copeland A."/>
            <person name="Lucas S."/>
            <person name="Lapidus A."/>
            <person name="Glavina del Rio T."/>
            <person name="Dalin E."/>
            <person name="Tice H."/>
            <person name="Bruce D."/>
            <person name="Goodwin L."/>
            <person name="Pitluck S."/>
            <person name="Chertkov O."/>
            <person name="Brettin T."/>
            <person name="Detter J.C."/>
            <person name="Han C."/>
            <person name="Kuske C.R."/>
            <person name="Schmutz J."/>
            <person name="Larimer F."/>
            <person name="Land M."/>
            <person name="Hauser L."/>
            <person name="Kyrpides N."/>
            <person name="Lykidis A."/>
            <person name="Emerson D."/>
            <person name="Richardson P."/>
        </authorList>
    </citation>
    <scope>NUCLEOTIDE SEQUENCE [LARGE SCALE GENOMIC DNA]</scope>
    <source>
        <strain evidence="5">ATCC 51168 / LMG 8142 / SP-6</strain>
    </source>
</reference>
<dbReference type="InterPro" id="IPR030673">
    <property type="entry name" value="PyroPPase_GppA_Ppx"/>
</dbReference>
<keyword evidence="1 4" id="KW-0378">Hydrolase</keyword>
<organism evidence="4 5">
    <name type="scientific">Leptothrix cholodnii (strain ATCC 51168 / LMG 8142 / SP-6)</name>
    <name type="common">Leptothrix discophora (strain SP-6)</name>
    <dbReference type="NCBI Taxonomy" id="395495"/>
    <lineage>
        <taxon>Bacteria</taxon>
        <taxon>Pseudomonadati</taxon>
        <taxon>Pseudomonadota</taxon>
        <taxon>Betaproteobacteria</taxon>
        <taxon>Burkholderiales</taxon>
        <taxon>Sphaerotilaceae</taxon>
        <taxon>Leptothrix</taxon>
    </lineage>
</organism>
<dbReference type="SUPFAM" id="SSF53067">
    <property type="entry name" value="Actin-like ATPase domain"/>
    <property type="match status" value="2"/>
</dbReference>
<sequence length="526" mass="57727">MTAADELDVLGEHAEHRIDDVPLLLPSSHGVHWRGVLGAIDIGSNSFRLELAQIRDGEYRRIAYLKETVRLGAGLDADGRLDRAAAERGLACLARFRQRLGGLPTGQLRAVATQTLREANNRDTFLFQAEHVLGYPIEVISGREEARLIYAGVSRLEPGNHARLVVDIGGRSTELILGEGRTPKIAESFQIGSVSLSARYFGDGRCTEQAFRRAQIAAEAQLEEALQAFGRERWVEVLGSSGTAGAVSQLLQANGRSDGTITPDGLRWCMRQCIAAGSVEALTLPGLRDERRAVLAGGLAILAALLNQFGIAELRPTRAALRQGVIFDLAQRIQARREPDGHGWRDETVAELQRRFQVDLLQAQRVQTLTLALFDQMVRTPDAEARQELAWAAALHEIGMSVSHHDHHRHSAYLLAHIDAPGFSQSQQRRLADLVLGQRGGLRKIEAMLADPKRVAQVLALRLSVLFFHARCDLLQSVPELGLVAGTATLVLDPTWARDNPRCMHLLREEAAAWARVGDLTLQLAS</sequence>